<dbReference type="InterPro" id="IPR016102">
    <property type="entry name" value="Succinyl-CoA_synth-like"/>
</dbReference>
<gene>
    <name evidence="5" type="ORF">J4203_02305</name>
</gene>
<proteinExistence type="predicted"/>
<dbReference type="Pfam" id="PF13380">
    <property type="entry name" value="CoA_binding_2"/>
    <property type="match status" value="1"/>
</dbReference>
<dbReference type="InterPro" id="IPR036291">
    <property type="entry name" value="NAD(P)-bd_dom_sf"/>
</dbReference>
<evidence type="ECO:0000313" key="6">
    <source>
        <dbReference type="Proteomes" id="UP000678237"/>
    </source>
</evidence>
<keyword evidence="1" id="KW-0436">Ligase</keyword>
<evidence type="ECO:0000259" key="4">
    <source>
        <dbReference type="SMART" id="SM00881"/>
    </source>
</evidence>
<dbReference type="Pfam" id="PF13607">
    <property type="entry name" value="Succ_CoA_lig"/>
    <property type="match status" value="1"/>
</dbReference>
<comment type="caution">
    <text evidence="5">The sequence shown here is derived from an EMBL/GenBank/DDBJ whole genome shotgun (WGS) entry which is preliminary data.</text>
</comment>
<dbReference type="GO" id="GO:0043758">
    <property type="term" value="F:acetate-CoA ligase (ADP-forming) activity"/>
    <property type="evidence" value="ECO:0007669"/>
    <property type="project" value="InterPro"/>
</dbReference>
<dbReference type="SUPFAM" id="SSF52210">
    <property type="entry name" value="Succinyl-CoA synthetase domains"/>
    <property type="match status" value="2"/>
</dbReference>
<dbReference type="Pfam" id="PF19045">
    <property type="entry name" value="Ligase_CoA_2"/>
    <property type="match status" value="1"/>
</dbReference>
<evidence type="ECO:0000256" key="2">
    <source>
        <dbReference type="ARBA" id="ARBA00022741"/>
    </source>
</evidence>
<evidence type="ECO:0000313" key="5">
    <source>
        <dbReference type="EMBL" id="MBS3062681.1"/>
    </source>
</evidence>
<dbReference type="SMART" id="SM00881">
    <property type="entry name" value="CoA_binding"/>
    <property type="match status" value="1"/>
</dbReference>
<keyword evidence="2" id="KW-0547">Nucleotide-binding</keyword>
<sequence>MPGTASLEPFFSPQSVAVIGASRTPGKIGYAVSENLIKAGFKGKLFLVNPQAEEILGRPCVKSVSQLNGIDLGIVCVPAELVPGIVAECGKKRFKALVIISSGFDEIGNQELTEKLRRALRPFPTMRVIGPNCLGIMNMKNRVDSLFLPEYRLKRPKPGGISFISQSGAVGSAILDWASMMDYGVGKFISYGNALDIDETDLLTYLVNDPETKVIVLYLEGVKSGRKFFEAAKKLAWKKPVIVLKGGITAEGGKAAGSHTGSLAGSAQVYAAAFKQTGMIPAGCLQDLFDYARTFIHAPEARGKRVQIITDGGGYGVVAADAVALNGLQLANMQESALAAMRKQMPSYVVLKNPLDLTGGTSNEWYGLALGAALTDKNVDLIALIILFQVPNLTSDVVQVISNLNARKTKPLTVISVGGEFSEVHKRAMEHDGIVTFSYPENAIRSLKALADFYEFQRKKKRKP</sequence>
<protein>
    <submittedName>
        <fullName evidence="5">CoA-binding protein</fullName>
    </submittedName>
</protein>
<keyword evidence="3" id="KW-0067">ATP-binding</keyword>
<dbReference type="Proteomes" id="UP000678237">
    <property type="component" value="Unassembled WGS sequence"/>
</dbReference>
<reference evidence="5" key="2">
    <citation type="submission" date="2021-05" db="EMBL/GenBank/DDBJ databases">
        <title>Protein family content uncovers lineage relationships and bacterial pathway maintenance mechanisms in DPANN archaea.</title>
        <authorList>
            <person name="Castelle C.J."/>
            <person name="Meheust R."/>
            <person name="Jaffe A.L."/>
            <person name="Seitz K."/>
            <person name="Gong X."/>
            <person name="Baker B.J."/>
            <person name="Banfield J.F."/>
        </authorList>
    </citation>
    <scope>NUCLEOTIDE SEQUENCE</scope>
    <source>
        <strain evidence="5">RIFCSPLOWO2_01_FULL_58_19</strain>
    </source>
</reference>
<organism evidence="5 6">
    <name type="scientific">Candidatus Iainarchaeum sp</name>
    <dbReference type="NCBI Taxonomy" id="3101447"/>
    <lineage>
        <taxon>Archaea</taxon>
        <taxon>Candidatus Iainarchaeota</taxon>
        <taxon>Candidatus Iainarchaeia</taxon>
        <taxon>Candidatus Iainarchaeales</taxon>
        <taxon>Candidatus Iainarchaeaceae</taxon>
        <taxon>Candidatus Iainarchaeum</taxon>
    </lineage>
</organism>
<dbReference type="InterPro" id="IPR043938">
    <property type="entry name" value="Ligase_CoA_dom"/>
</dbReference>
<dbReference type="PANTHER" id="PTHR43334">
    <property type="entry name" value="ACETATE--COA LIGASE [ADP-FORMING]"/>
    <property type="match status" value="1"/>
</dbReference>
<dbReference type="InterPro" id="IPR051538">
    <property type="entry name" value="Acyl-CoA_Synth/Transferase"/>
</dbReference>
<dbReference type="InterPro" id="IPR003781">
    <property type="entry name" value="CoA-bd"/>
</dbReference>
<name>A0A8T4L717_9ARCH</name>
<feature type="domain" description="CoA-binding" evidence="4">
    <location>
        <begin position="10"/>
        <end position="104"/>
    </location>
</feature>
<reference evidence="5" key="1">
    <citation type="submission" date="2021-03" db="EMBL/GenBank/DDBJ databases">
        <authorList>
            <person name="Jaffe A."/>
        </authorList>
    </citation>
    <scope>NUCLEOTIDE SEQUENCE</scope>
    <source>
        <strain evidence="5">RIFCSPLOWO2_01_FULL_58_19</strain>
    </source>
</reference>
<dbReference type="GO" id="GO:0005524">
    <property type="term" value="F:ATP binding"/>
    <property type="evidence" value="ECO:0007669"/>
    <property type="project" value="UniProtKB-KW"/>
</dbReference>
<dbReference type="Gene3D" id="3.40.50.261">
    <property type="entry name" value="Succinyl-CoA synthetase domains"/>
    <property type="match status" value="2"/>
</dbReference>
<dbReference type="InterPro" id="IPR032875">
    <property type="entry name" value="Succ_CoA_lig_flav_dom"/>
</dbReference>
<dbReference type="SUPFAM" id="SSF51735">
    <property type="entry name" value="NAD(P)-binding Rossmann-fold domains"/>
    <property type="match status" value="1"/>
</dbReference>
<accession>A0A8T4L717</accession>
<dbReference type="PANTHER" id="PTHR43334:SF1">
    <property type="entry name" value="3-HYDROXYPROPIONATE--COA LIGASE [ADP-FORMING]"/>
    <property type="match status" value="1"/>
</dbReference>
<dbReference type="AlphaFoldDB" id="A0A8T4L717"/>
<evidence type="ECO:0000256" key="3">
    <source>
        <dbReference type="ARBA" id="ARBA00022840"/>
    </source>
</evidence>
<evidence type="ECO:0000256" key="1">
    <source>
        <dbReference type="ARBA" id="ARBA00022598"/>
    </source>
</evidence>
<dbReference type="Gene3D" id="3.40.50.720">
    <property type="entry name" value="NAD(P)-binding Rossmann-like Domain"/>
    <property type="match status" value="1"/>
</dbReference>
<dbReference type="EMBL" id="JAGVWE010000002">
    <property type="protein sequence ID" value="MBS3062681.1"/>
    <property type="molecule type" value="Genomic_DNA"/>
</dbReference>